<accession>A0ABD3TMA4</accession>
<dbReference type="InterPro" id="IPR036047">
    <property type="entry name" value="F-box-like_dom_sf"/>
</dbReference>
<dbReference type="Gene3D" id="1.20.1280.50">
    <property type="match status" value="1"/>
</dbReference>
<dbReference type="PANTHER" id="PTHR35546:SF115">
    <property type="entry name" value="F-BOX DOMAIN-CONTAINING PROTEIN"/>
    <property type="match status" value="1"/>
</dbReference>
<gene>
    <name evidence="3" type="ORF">ACJIZ3_022461</name>
</gene>
<reference evidence="3 4" key="1">
    <citation type="submission" date="2024-12" db="EMBL/GenBank/DDBJ databases">
        <title>The unique morphological basis and parallel evolutionary history of personate flowers in Penstemon.</title>
        <authorList>
            <person name="Depatie T.H."/>
            <person name="Wessinger C.A."/>
        </authorList>
    </citation>
    <scope>NUCLEOTIDE SEQUENCE [LARGE SCALE GENOMIC DNA]</scope>
    <source>
        <strain evidence="3">WTNN_2</strain>
        <tissue evidence="3">Leaf</tissue>
    </source>
</reference>
<dbReference type="Pfam" id="PF00646">
    <property type="entry name" value="F-box"/>
    <property type="match status" value="1"/>
</dbReference>
<dbReference type="InterPro" id="IPR011043">
    <property type="entry name" value="Gal_Oxase/kelch_b-propeller"/>
</dbReference>
<dbReference type="AlphaFoldDB" id="A0ABD3TMA4"/>
<dbReference type="Pfam" id="PF07734">
    <property type="entry name" value="FBA_1"/>
    <property type="match status" value="1"/>
</dbReference>
<evidence type="ECO:0000313" key="4">
    <source>
        <dbReference type="Proteomes" id="UP001634393"/>
    </source>
</evidence>
<evidence type="ECO:0000259" key="2">
    <source>
        <dbReference type="SMART" id="SM00256"/>
    </source>
</evidence>
<evidence type="ECO:0000313" key="3">
    <source>
        <dbReference type="EMBL" id="KAL3837870.1"/>
    </source>
</evidence>
<protein>
    <recommendedName>
        <fullName evidence="2">F-box domain-containing protein</fullName>
    </recommendedName>
</protein>
<dbReference type="PANTHER" id="PTHR35546">
    <property type="entry name" value="F-BOX PROTEIN INTERACTION DOMAIN PROTEIN-RELATED"/>
    <property type="match status" value="1"/>
</dbReference>
<dbReference type="SMART" id="SM00256">
    <property type="entry name" value="FBOX"/>
    <property type="match status" value="1"/>
</dbReference>
<dbReference type="Proteomes" id="UP001634393">
    <property type="component" value="Unassembled WGS sequence"/>
</dbReference>
<organism evidence="3 4">
    <name type="scientific">Penstemon smallii</name>
    <dbReference type="NCBI Taxonomy" id="265156"/>
    <lineage>
        <taxon>Eukaryota</taxon>
        <taxon>Viridiplantae</taxon>
        <taxon>Streptophyta</taxon>
        <taxon>Embryophyta</taxon>
        <taxon>Tracheophyta</taxon>
        <taxon>Spermatophyta</taxon>
        <taxon>Magnoliopsida</taxon>
        <taxon>eudicotyledons</taxon>
        <taxon>Gunneridae</taxon>
        <taxon>Pentapetalae</taxon>
        <taxon>asterids</taxon>
        <taxon>lamiids</taxon>
        <taxon>Lamiales</taxon>
        <taxon>Plantaginaceae</taxon>
        <taxon>Cheloneae</taxon>
        <taxon>Penstemon</taxon>
    </lineage>
</organism>
<keyword evidence="4" id="KW-1185">Reference proteome</keyword>
<dbReference type="EMBL" id="JBJXBP010000003">
    <property type="protein sequence ID" value="KAL3837870.1"/>
    <property type="molecule type" value="Genomic_DNA"/>
</dbReference>
<dbReference type="InterPro" id="IPR017451">
    <property type="entry name" value="F-box-assoc_interact_dom"/>
</dbReference>
<proteinExistence type="predicted"/>
<dbReference type="NCBIfam" id="TIGR01640">
    <property type="entry name" value="F_box_assoc_1"/>
    <property type="match status" value="1"/>
</dbReference>
<dbReference type="InterPro" id="IPR001810">
    <property type="entry name" value="F-box_dom"/>
</dbReference>
<feature type="region of interest" description="Disordered" evidence="1">
    <location>
        <begin position="1"/>
        <end position="20"/>
    </location>
</feature>
<dbReference type="SUPFAM" id="SSF50965">
    <property type="entry name" value="Galactose oxidase, central domain"/>
    <property type="match status" value="1"/>
</dbReference>
<name>A0ABD3TMA4_9LAMI</name>
<dbReference type="InterPro" id="IPR006527">
    <property type="entry name" value="F-box-assoc_dom_typ1"/>
</dbReference>
<evidence type="ECO:0000256" key="1">
    <source>
        <dbReference type="SAM" id="MobiDB-lite"/>
    </source>
</evidence>
<dbReference type="CDD" id="cd22157">
    <property type="entry name" value="F-box_AtFBW1-like"/>
    <property type="match status" value="1"/>
</dbReference>
<feature type="domain" description="F-box" evidence="2">
    <location>
        <begin position="32"/>
        <end position="71"/>
    </location>
</feature>
<dbReference type="InterPro" id="IPR055290">
    <property type="entry name" value="At3g26010-like"/>
</dbReference>
<comment type="caution">
    <text evidence="3">The sequence shown here is derived from an EMBL/GenBank/DDBJ whole genome shotgun (WGS) entry which is preliminary data.</text>
</comment>
<dbReference type="SUPFAM" id="SSF81383">
    <property type="entry name" value="F-box domain"/>
    <property type="match status" value="1"/>
</dbReference>
<sequence>MSSRIKIPRKTKQAKIRSKAKQPKPAEVVVSLDELLIQILLRLPAKSVMRFKLVSKHWKYLITSPHFALQHNRNPSPAVGLFYESSELVYIHLNARRPRTPAIPPIRELFFPGETDQYCIGQSCNGLLVCCSYGSNHNQLRGSTSVVGKCYIYNPTTKQFTTIPHLNKGKVRGINLAYDRAKSPPYKLVAVRDSEDSKLHKQIEIYSSESGEWRVSVHWMNDYYSDLWYFNVDQERLGVIRRLDRCKKGQVLYFGESCDHLHLIERYDNDSTLYVYEMKRDHSEWLFKHQVDISIVASKYHGITFDNDEPRNGYGFSVFSFVRGKEVEEDSFLILQAELKVIRFNLGRKTFKVIFDLEGTPVSHMSSFSGKLAFEYIESLACV</sequence>